<dbReference type="Gene3D" id="3.20.20.190">
    <property type="entry name" value="Phosphatidylinositol (PI) phosphodiesterase"/>
    <property type="match status" value="1"/>
</dbReference>
<dbReference type="GO" id="GO:0008081">
    <property type="term" value="F:phosphoric diester hydrolase activity"/>
    <property type="evidence" value="ECO:0007669"/>
    <property type="project" value="InterPro"/>
</dbReference>
<keyword evidence="2" id="KW-1185">Reference proteome</keyword>
<dbReference type="GO" id="GO:0006629">
    <property type="term" value="P:lipid metabolic process"/>
    <property type="evidence" value="ECO:0007669"/>
    <property type="project" value="InterPro"/>
</dbReference>
<dbReference type="EMBL" id="KN837200">
    <property type="protein sequence ID" value="KIJ34369.1"/>
    <property type="molecule type" value="Genomic_DNA"/>
</dbReference>
<evidence type="ECO:0000313" key="1">
    <source>
        <dbReference type="EMBL" id="KIJ34369.1"/>
    </source>
</evidence>
<dbReference type="PANTHER" id="PTHR13593">
    <property type="match status" value="1"/>
</dbReference>
<dbReference type="Proteomes" id="UP000054279">
    <property type="component" value="Unassembled WGS sequence"/>
</dbReference>
<reference evidence="1 2" key="1">
    <citation type="submission" date="2014-06" db="EMBL/GenBank/DDBJ databases">
        <title>Evolutionary Origins and Diversification of the Mycorrhizal Mutualists.</title>
        <authorList>
            <consortium name="DOE Joint Genome Institute"/>
            <consortium name="Mycorrhizal Genomics Consortium"/>
            <person name="Kohler A."/>
            <person name="Kuo A."/>
            <person name="Nagy L.G."/>
            <person name="Floudas D."/>
            <person name="Copeland A."/>
            <person name="Barry K.W."/>
            <person name="Cichocki N."/>
            <person name="Veneault-Fourrey C."/>
            <person name="LaButti K."/>
            <person name="Lindquist E.A."/>
            <person name="Lipzen A."/>
            <person name="Lundell T."/>
            <person name="Morin E."/>
            <person name="Murat C."/>
            <person name="Riley R."/>
            <person name="Ohm R."/>
            <person name="Sun H."/>
            <person name="Tunlid A."/>
            <person name="Henrissat B."/>
            <person name="Grigoriev I.V."/>
            <person name="Hibbett D.S."/>
            <person name="Martin F."/>
        </authorList>
    </citation>
    <scope>NUCLEOTIDE SEQUENCE [LARGE SCALE GENOMIC DNA]</scope>
    <source>
        <strain evidence="1 2">SS14</strain>
    </source>
</reference>
<evidence type="ECO:0000313" key="2">
    <source>
        <dbReference type="Proteomes" id="UP000054279"/>
    </source>
</evidence>
<sequence length="744" mass="83173">MTDADVTFTNDWDISTEVKAVNNNMDKKFPSPLNVESRSTKPWPPAYVSTSYWPGQSNFELQFRNSSISVNIGQGPFYNTGINHIKGPAFEAGALLAPINPFSTDTDYRFFFFSGPAILPPLINSYIIANLPALSAYIRQNPLDFGQFGDFRLILKKFEAEEFACTYATLTPDGPSQWKLNVILNFTGEASGDFTWGSKLSGPLSLWTKSMSFLLQAVLDLRDLSHPSFVLNTFQISMMDYSLTSPVPLPRFSAYTMAGFVNTKWNTEIRDGLNDLLRRFLDGKRLDPRLETSSYLNPGPVRHRKAWMSSPSIQAKTLGRITFPGTHDGHAFWLSTTLGQIKYPDDAFLWNLDAGSAPVDGQSPWKREKSYLGRNLYEYGMRRLMFVCLAQAANFQAQLNEGIRWFDIRPYWDSRDGGELYTQHGLRGARLSELFSQVKAFLDTVPSSHEIIMLVLSHANFGDYPGIACAKVARLAEQNFGHYVYWPAGAESGKPYNFDILLGMKLSEIATDGPKVLILNGDEAPLPKPIINSGGFADGDKQIWCSVTPAATDIIFNGLAALAGEEQLLLKQLGVPPNSRVEEQLAKKEIVSLVGMDWYNCYGGQGDSPVELIMKKNGVDTPPDFADSVNDFTVPEWKPVYEDEIMDSVDLATIVKTTPANVFVVYNIKTNKYLNIDGENIFCSEHPELRWDAKQVGKEHTWTFGTDNGDYLALKPGQWTQGESLVISKEPFVWDVLLHEGNVK</sequence>
<dbReference type="InterPro" id="IPR017946">
    <property type="entry name" value="PLC-like_Pdiesterase_TIM-brl"/>
</dbReference>
<dbReference type="SUPFAM" id="SSF51695">
    <property type="entry name" value="PLC-like phosphodiesterases"/>
    <property type="match status" value="1"/>
</dbReference>
<dbReference type="OrthoDB" id="1046782at2759"/>
<dbReference type="AlphaFoldDB" id="A0A0C9UHP7"/>
<proteinExistence type="predicted"/>
<dbReference type="InterPro" id="IPR051057">
    <property type="entry name" value="PI-PLC_domain"/>
</dbReference>
<dbReference type="PANTHER" id="PTHR13593:SF113">
    <property type="entry name" value="SI:DKEY-266F7.9"/>
    <property type="match status" value="1"/>
</dbReference>
<name>A0A0C9UHP7_SPHS4</name>
<dbReference type="HOGENOM" id="CLU_373460_0_0_1"/>
<accession>A0A0C9UHP7</accession>
<protein>
    <submittedName>
        <fullName evidence="1">Unplaced genomic scaffold SPHSTscaffold_125, whole genome shotgun sequence</fullName>
    </submittedName>
</protein>
<organism evidence="1 2">
    <name type="scientific">Sphaerobolus stellatus (strain SS14)</name>
    <dbReference type="NCBI Taxonomy" id="990650"/>
    <lineage>
        <taxon>Eukaryota</taxon>
        <taxon>Fungi</taxon>
        <taxon>Dikarya</taxon>
        <taxon>Basidiomycota</taxon>
        <taxon>Agaricomycotina</taxon>
        <taxon>Agaricomycetes</taxon>
        <taxon>Phallomycetidae</taxon>
        <taxon>Geastrales</taxon>
        <taxon>Sphaerobolaceae</taxon>
        <taxon>Sphaerobolus</taxon>
    </lineage>
</organism>
<gene>
    <name evidence="1" type="ORF">M422DRAFT_52018</name>
</gene>